<feature type="compositionally biased region" description="Polar residues" evidence="12">
    <location>
        <begin position="14"/>
        <end position="29"/>
    </location>
</feature>
<dbReference type="CDD" id="cd12828">
    <property type="entry name" value="TmCorA-like_1"/>
    <property type="match status" value="1"/>
</dbReference>
<organism evidence="14 15">
    <name type="scientific">Galdieria sulphuraria</name>
    <name type="common">Red alga</name>
    <dbReference type="NCBI Taxonomy" id="130081"/>
    <lineage>
        <taxon>Eukaryota</taxon>
        <taxon>Rhodophyta</taxon>
        <taxon>Bangiophyceae</taxon>
        <taxon>Galdieriales</taxon>
        <taxon>Galdieriaceae</taxon>
        <taxon>Galdieria</taxon>
    </lineage>
</organism>
<dbReference type="GeneID" id="17085920"/>
<dbReference type="PANTHER" id="PTHR46494:SF1">
    <property type="entry name" value="CORA FAMILY METAL ION TRANSPORTER (EUROFUNG)"/>
    <property type="match status" value="1"/>
</dbReference>
<evidence type="ECO:0000313" key="15">
    <source>
        <dbReference type="Proteomes" id="UP000030680"/>
    </source>
</evidence>
<feature type="transmembrane region" description="Helical" evidence="13">
    <location>
        <begin position="565"/>
        <end position="584"/>
    </location>
</feature>
<evidence type="ECO:0000256" key="7">
    <source>
        <dbReference type="ARBA" id="ARBA00022989"/>
    </source>
</evidence>
<dbReference type="GO" id="GO:0015087">
    <property type="term" value="F:cobalt ion transmembrane transporter activity"/>
    <property type="evidence" value="ECO:0007669"/>
    <property type="project" value="InterPro"/>
</dbReference>
<feature type="transmembrane region" description="Helical" evidence="13">
    <location>
        <begin position="596"/>
        <end position="616"/>
    </location>
</feature>
<dbReference type="Pfam" id="PF01544">
    <property type="entry name" value="CorA"/>
    <property type="match status" value="1"/>
</dbReference>
<dbReference type="InterPro" id="IPR004488">
    <property type="entry name" value="Mg/Co-transport_prot_CorA"/>
</dbReference>
<evidence type="ECO:0000256" key="8">
    <source>
        <dbReference type="ARBA" id="ARBA00023065"/>
    </source>
</evidence>
<dbReference type="KEGG" id="gsl:Gasu_54300"/>
<keyword evidence="6" id="KW-0460">Magnesium</keyword>
<evidence type="ECO:0000256" key="2">
    <source>
        <dbReference type="ARBA" id="ARBA00009765"/>
    </source>
</evidence>
<dbReference type="InterPro" id="IPR002523">
    <property type="entry name" value="MgTranspt_CorA/ZnTranspt_ZntB"/>
</dbReference>
<feature type="region of interest" description="Disordered" evidence="12">
    <location>
        <begin position="1"/>
        <end position="105"/>
    </location>
</feature>
<gene>
    <name evidence="14" type="ORF">Gasu_54300</name>
</gene>
<dbReference type="NCBIfam" id="TIGR00383">
    <property type="entry name" value="corA"/>
    <property type="match status" value="1"/>
</dbReference>
<evidence type="ECO:0000256" key="10">
    <source>
        <dbReference type="ARBA" id="ARBA00034269"/>
    </source>
</evidence>
<protein>
    <submittedName>
        <fullName evidence="14">Metal ion (Mn2+/Co2+) transporter, MIT family isoform 2</fullName>
    </submittedName>
</protein>
<dbReference type="Proteomes" id="UP000030680">
    <property type="component" value="Unassembled WGS sequence"/>
</dbReference>
<keyword evidence="4" id="KW-1003">Cell membrane</keyword>
<dbReference type="Gene3D" id="3.30.460.20">
    <property type="entry name" value="CorA soluble domain-like"/>
    <property type="match status" value="1"/>
</dbReference>
<dbReference type="SUPFAM" id="SSF143865">
    <property type="entry name" value="CorA soluble domain-like"/>
    <property type="match status" value="1"/>
</dbReference>
<comment type="catalytic activity">
    <reaction evidence="10">
        <text>Mg(2+)(in) = Mg(2+)(out)</text>
        <dbReference type="Rhea" id="RHEA:29827"/>
        <dbReference type="ChEBI" id="CHEBI:18420"/>
    </reaction>
</comment>
<evidence type="ECO:0000313" key="14">
    <source>
        <dbReference type="EMBL" id="EME26978.1"/>
    </source>
</evidence>
<evidence type="ECO:0000256" key="4">
    <source>
        <dbReference type="ARBA" id="ARBA00022475"/>
    </source>
</evidence>
<comment type="similarity">
    <text evidence="2">Belongs to the CorA metal ion transporter (MIT) (TC 1.A.35) family.</text>
</comment>
<dbReference type="GO" id="GO:0050897">
    <property type="term" value="F:cobalt ion binding"/>
    <property type="evidence" value="ECO:0007669"/>
    <property type="project" value="TreeGrafter"/>
</dbReference>
<comment type="subcellular location">
    <subcellularLocation>
        <location evidence="1">Cell membrane</location>
        <topology evidence="1">Multi-pass membrane protein</topology>
    </subcellularLocation>
</comment>
<keyword evidence="5 13" id="KW-0812">Transmembrane</keyword>
<evidence type="ECO:0000256" key="6">
    <source>
        <dbReference type="ARBA" id="ARBA00022842"/>
    </source>
</evidence>
<keyword evidence="7 13" id="KW-1133">Transmembrane helix</keyword>
<dbReference type="GO" id="GO:0005886">
    <property type="term" value="C:plasma membrane"/>
    <property type="evidence" value="ECO:0007669"/>
    <property type="project" value="UniProtKB-SubCell"/>
</dbReference>
<sequence>MMVPDVFQLDADTNVETKQSKVTTGNSATTEERISNKETTPWKVPSGEPKNVGRPQQLQDVAATWSPDSGRHALQIPKSMKNVGGHSSSEASSDTDSTQSVPSGDNNSFLEIGLVVFTFSIEELQPKRSVSILASSIQNLGRRYLPHDSDDEEEEKTSLLVNSGKPKLHRHLERSVTIDFDGQLGSRLGDKLSSKVASVRSIKGPRRSRYRHRDALRAMIEAENKWQPAGKRYMVPRAETFSNKITTSPTMGPLGSPVVSPQESHTSAASSHGSETSTQRKFETDIPVTAYICEYSQTTFRELYTEDLAGFFNSHEDELGIIRWIHICSQDSPQPALMLLDSKYRLHPLAIEDVCYTPQRPKIDRYDWMLFIVAHYPQLKDEPGGLELSLNQVSIFFLKPSNVVITFEEPSTSGKNGRWSHVVRERLTFSTDDIRIRDLSFLVYSILDALIDSYFPVLEFYGERIEEIEAELMDEPKPDLIKGINRLKRDMFTMRRNTWPLRDMFGRLITLPEVTSNTKMYLRDCFDHIIQIIDILEVYRDSSMGLIDIYLSGANNKMQEVMKTLTIISTIFIPLTFITGVYGMNFSFMPELEYDYGYFFFWVLVIMIVSFQVYIFRKRGWL</sequence>
<dbReference type="OrthoDB" id="9978047at2759"/>
<dbReference type="PANTHER" id="PTHR46494">
    <property type="entry name" value="CORA FAMILY METAL ION TRANSPORTER (EUROFUNG)"/>
    <property type="match status" value="1"/>
</dbReference>
<dbReference type="FunFam" id="1.20.58.340:FF:000004">
    <property type="entry name" value="Magnesium transport protein CorA"/>
    <property type="match status" value="1"/>
</dbReference>
<dbReference type="STRING" id="130081.M2XTJ8"/>
<evidence type="ECO:0000256" key="9">
    <source>
        <dbReference type="ARBA" id="ARBA00023136"/>
    </source>
</evidence>
<dbReference type="GO" id="GO:0000287">
    <property type="term" value="F:magnesium ion binding"/>
    <property type="evidence" value="ECO:0007669"/>
    <property type="project" value="TreeGrafter"/>
</dbReference>
<name>M2XTJ8_GALSU</name>
<comment type="function">
    <text evidence="11">Mediates influx of magnesium ions. Alternates between open and closed states. Activated by low cytoplasmic Mg(2+) levels. Inactive when cytoplasmic Mg(2+) levels are high.</text>
</comment>
<proteinExistence type="inferred from homology"/>
<evidence type="ECO:0000256" key="5">
    <source>
        <dbReference type="ARBA" id="ARBA00022692"/>
    </source>
</evidence>
<dbReference type="SUPFAM" id="SSF144083">
    <property type="entry name" value="Magnesium transport protein CorA, transmembrane region"/>
    <property type="match status" value="1"/>
</dbReference>
<evidence type="ECO:0000256" key="11">
    <source>
        <dbReference type="ARBA" id="ARBA00045497"/>
    </source>
</evidence>
<dbReference type="AlphaFoldDB" id="M2XTJ8"/>
<dbReference type="RefSeq" id="XP_005703498.1">
    <property type="nucleotide sequence ID" value="XM_005703441.1"/>
</dbReference>
<dbReference type="InterPro" id="IPR045863">
    <property type="entry name" value="CorA_TM1_TM2"/>
</dbReference>
<accession>M2XTJ8</accession>
<dbReference type="Gene3D" id="1.20.58.340">
    <property type="entry name" value="Magnesium transport protein CorA, transmembrane region"/>
    <property type="match status" value="2"/>
</dbReference>
<evidence type="ECO:0000256" key="12">
    <source>
        <dbReference type="SAM" id="MobiDB-lite"/>
    </source>
</evidence>
<evidence type="ECO:0000256" key="3">
    <source>
        <dbReference type="ARBA" id="ARBA00022448"/>
    </source>
</evidence>
<feature type="compositionally biased region" description="Low complexity" evidence="12">
    <location>
        <begin position="87"/>
        <end position="100"/>
    </location>
</feature>
<evidence type="ECO:0000256" key="1">
    <source>
        <dbReference type="ARBA" id="ARBA00004651"/>
    </source>
</evidence>
<evidence type="ECO:0000256" key="13">
    <source>
        <dbReference type="SAM" id="Phobius"/>
    </source>
</evidence>
<dbReference type="Gramene" id="EME26978">
    <property type="protein sequence ID" value="EME26978"/>
    <property type="gene ID" value="Gasu_54300"/>
</dbReference>
<dbReference type="InterPro" id="IPR045861">
    <property type="entry name" value="CorA_cytoplasmic_dom"/>
</dbReference>
<dbReference type="eggNOG" id="ENOG502R8TN">
    <property type="taxonomic scope" value="Eukaryota"/>
</dbReference>
<keyword evidence="9 13" id="KW-0472">Membrane</keyword>
<reference evidence="15" key="1">
    <citation type="journal article" date="2013" name="Science">
        <title>Gene transfer from bacteria and archaea facilitated evolution of an extremophilic eukaryote.</title>
        <authorList>
            <person name="Schonknecht G."/>
            <person name="Chen W.H."/>
            <person name="Ternes C.M."/>
            <person name="Barbier G.G."/>
            <person name="Shrestha R.P."/>
            <person name="Stanke M."/>
            <person name="Brautigam A."/>
            <person name="Baker B.J."/>
            <person name="Banfield J.F."/>
            <person name="Garavito R.M."/>
            <person name="Carr K."/>
            <person name="Wilkerson C."/>
            <person name="Rensing S.A."/>
            <person name="Gagneul D."/>
            <person name="Dickenson N.E."/>
            <person name="Oesterhelt C."/>
            <person name="Lercher M.J."/>
            <person name="Weber A.P."/>
        </authorList>
    </citation>
    <scope>NUCLEOTIDE SEQUENCE [LARGE SCALE GENOMIC DNA]</scope>
    <source>
        <strain evidence="15">074W</strain>
    </source>
</reference>
<keyword evidence="3" id="KW-0813">Transport</keyword>
<dbReference type="GO" id="GO:0015095">
    <property type="term" value="F:magnesium ion transmembrane transporter activity"/>
    <property type="evidence" value="ECO:0007669"/>
    <property type="project" value="InterPro"/>
</dbReference>
<keyword evidence="15" id="KW-1185">Reference proteome</keyword>
<dbReference type="EMBL" id="KB454539">
    <property type="protein sequence ID" value="EME26978.1"/>
    <property type="molecule type" value="Genomic_DNA"/>
</dbReference>
<feature type="compositionally biased region" description="Polar residues" evidence="12">
    <location>
        <begin position="259"/>
        <end position="277"/>
    </location>
</feature>
<feature type="region of interest" description="Disordered" evidence="12">
    <location>
        <begin position="244"/>
        <end position="281"/>
    </location>
</feature>
<keyword evidence="8" id="KW-0406">Ion transport</keyword>